<evidence type="ECO:0000313" key="2">
    <source>
        <dbReference type="EMBL" id="KAG5582405.1"/>
    </source>
</evidence>
<sequence>MINNQDLGFFATFLVYEFLYQYMKHNEIHCAYAIAVVKSKNIREIRSYCSDYYKSVALENTMSELDTSPISPPPIKPKTIANQDALNVH</sequence>
<evidence type="ECO:0000313" key="3">
    <source>
        <dbReference type="Proteomes" id="UP000824120"/>
    </source>
</evidence>
<dbReference type="EMBL" id="JACXVP010000010">
    <property type="protein sequence ID" value="KAG5582405.1"/>
    <property type="molecule type" value="Genomic_DNA"/>
</dbReference>
<name>A0A9J5X4T1_SOLCO</name>
<dbReference type="AlphaFoldDB" id="A0A9J5X4T1"/>
<gene>
    <name evidence="2" type="ORF">H5410_053032</name>
</gene>
<comment type="caution">
    <text evidence="2">The sequence shown here is derived from an EMBL/GenBank/DDBJ whole genome shotgun (WGS) entry which is preliminary data.</text>
</comment>
<keyword evidence="3" id="KW-1185">Reference proteome</keyword>
<feature type="region of interest" description="Disordered" evidence="1">
    <location>
        <begin position="68"/>
        <end position="89"/>
    </location>
</feature>
<reference evidence="2 3" key="1">
    <citation type="submission" date="2020-09" db="EMBL/GenBank/DDBJ databases">
        <title>De no assembly of potato wild relative species, Solanum commersonii.</title>
        <authorList>
            <person name="Cho K."/>
        </authorList>
    </citation>
    <scope>NUCLEOTIDE SEQUENCE [LARGE SCALE GENOMIC DNA]</scope>
    <source>
        <strain evidence="2">LZ3.2</strain>
        <tissue evidence="2">Leaf</tissue>
    </source>
</reference>
<evidence type="ECO:0000256" key="1">
    <source>
        <dbReference type="SAM" id="MobiDB-lite"/>
    </source>
</evidence>
<organism evidence="2 3">
    <name type="scientific">Solanum commersonii</name>
    <name type="common">Commerson's wild potato</name>
    <name type="synonym">Commerson's nightshade</name>
    <dbReference type="NCBI Taxonomy" id="4109"/>
    <lineage>
        <taxon>Eukaryota</taxon>
        <taxon>Viridiplantae</taxon>
        <taxon>Streptophyta</taxon>
        <taxon>Embryophyta</taxon>
        <taxon>Tracheophyta</taxon>
        <taxon>Spermatophyta</taxon>
        <taxon>Magnoliopsida</taxon>
        <taxon>eudicotyledons</taxon>
        <taxon>Gunneridae</taxon>
        <taxon>Pentapetalae</taxon>
        <taxon>asterids</taxon>
        <taxon>lamiids</taxon>
        <taxon>Solanales</taxon>
        <taxon>Solanaceae</taxon>
        <taxon>Solanoideae</taxon>
        <taxon>Solaneae</taxon>
        <taxon>Solanum</taxon>
    </lineage>
</organism>
<dbReference type="Proteomes" id="UP000824120">
    <property type="component" value="Chromosome 10"/>
</dbReference>
<accession>A0A9J5X4T1</accession>
<protein>
    <submittedName>
        <fullName evidence="2">Uncharacterized protein</fullName>
    </submittedName>
</protein>
<proteinExistence type="predicted"/>